<accession>A0A1G9K200</accession>
<evidence type="ECO:0000313" key="4">
    <source>
        <dbReference type="Proteomes" id="UP000199475"/>
    </source>
</evidence>
<gene>
    <name evidence="3" type="ORF">SAMN04488242_1584</name>
</gene>
<keyword evidence="1" id="KW-0732">Signal</keyword>
<dbReference type="PANTHER" id="PTHR42834">
    <property type="entry name" value="ENDONUCLEASE/EXONUCLEASE/PHOSPHATASE FAMILY PROTEIN (AFU_ORTHOLOGUE AFUA_3G09210)"/>
    <property type="match status" value="1"/>
</dbReference>
<dbReference type="Pfam" id="PF00932">
    <property type="entry name" value="LTD"/>
    <property type="match status" value="2"/>
</dbReference>
<name>A0A1G9K200_9ACTN</name>
<dbReference type="InterPro" id="IPR036415">
    <property type="entry name" value="Lamin_tail_dom_sf"/>
</dbReference>
<feature type="domain" description="LTD" evidence="2">
    <location>
        <begin position="767"/>
        <end position="857"/>
    </location>
</feature>
<dbReference type="AlphaFoldDB" id="A0A1G9K200"/>
<dbReference type="InterPro" id="IPR001322">
    <property type="entry name" value="Lamin_tail_dom"/>
</dbReference>
<evidence type="ECO:0000313" key="3">
    <source>
        <dbReference type="EMBL" id="SDL43506.1"/>
    </source>
</evidence>
<dbReference type="Proteomes" id="UP000199475">
    <property type="component" value="Unassembled WGS sequence"/>
</dbReference>
<dbReference type="RefSeq" id="WP_093250672.1">
    <property type="nucleotide sequence ID" value="NZ_FNGP01000002.1"/>
</dbReference>
<dbReference type="InterPro" id="IPR005135">
    <property type="entry name" value="Endo/exonuclease/phosphatase"/>
</dbReference>
<proteinExistence type="predicted"/>
<dbReference type="OrthoDB" id="1016457at2"/>
<feature type="signal peptide" evidence="1">
    <location>
        <begin position="1"/>
        <end position="29"/>
    </location>
</feature>
<dbReference type="SUPFAM" id="SSF74853">
    <property type="entry name" value="Lamin A/C globular tail domain"/>
    <property type="match status" value="1"/>
</dbReference>
<evidence type="ECO:0000259" key="2">
    <source>
        <dbReference type="PROSITE" id="PS51841"/>
    </source>
</evidence>
<keyword evidence="4" id="KW-1185">Reference proteome</keyword>
<dbReference type="GO" id="GO:0003824">
    <property type="term" value="F:catalytic activity"/>
    <property type="evidence" value="ECO:0007669"/>
    <property type="project" value="InterPro"/>
</dbReference>
<dbReference type="Gene3D" id="3.60.10.10">
    <property type="entry name" value="Endonuclease/exonuclease/phosphatase"/>
    <property type="match status" value="1"/>
</dbReference>
<dbReference type="InterPro" id="IPR036691">
    <property type="entry name" value="Endo/exonu/phosph_ase_sf"/>
</dbReference>
<dbReference type="CDD" id="cd10283">
    <property type="entry name" value="MnuA_DNase1-like"/>
    <property type="match status" value="1"/>
</dbReference>
<dbReference type="SUPFAM" id="SSF56219">
    <property type="entry name" value="DNase I-like"/>
    <property type="match status" value="1"/>
</dbReference>
<sequence>MRSERKIWAGLLAAAVAGTTWLVPQTASAAASDLIISEYVEGSSFNKAIELFNGTESTIDLSQYRLALFSNGGTTQTASVTLTGTLAPGDVHVVAHGDATLGGFSPDQRNSSAINFNGDDAVVLYKGDAVIDSFGQVGVRANFGTDVTLVRNASVTAGDTNTTDAFSAAAEWASYPSNTFSYLGSHTMDGVTPGEDPTDPGEDPTDPVDQCELEATAIGAVQGSGDATTMGGQSVTVQGVVVGDFQTGGFNGYYLQDEGDDDPATSDGIFVFDRNQLAGDVAEGDVVRLTGTASEYFGMTQLTATAAVDCGEGALPEPTVIDFPNTDFERYEGMYVTFAEPLTILELYQYGRYGQIAVGPERQFQATALYSPETAEARAEYEANLVNRVLIDDGRSTQNPSAIHPATLEPLTMDTLFRAGDRIDGVAGVLDYRFDNWAIQPTTAGTIEHVNERPSVPEVGGDFQVGSFNVLNYFTTLGSRGAETAEEFERQEAKIVTAINKADAAIIALNEIENNGTAVGVLVEALNEAAGYEKWAALETGVIGTDEITTAFIYQPAIVRTVGDFDTLTSADDPRFDDTRSRPTLAQTFEHLASGELITVAANHLKSKGSACGDPSEATLGYLVGNCNETRTEAAEAMVDWLEGDTIGVEKTENILIVGDLNSYDHEDPIKVFEAAGYTDLTKLYEGERAYSYVFDGQLGYLDYALANEALLDNVTGTETWHINADELPLIDYTMKFKAPAEDALYAPDEFRSSDHDPVLVGVDFDEPQADLVLNEVKPTGRLAFVELLNAGDGDADLDGLTLTDGRGRTYELSGTLEAGAYLVLDQEDLGFKLRGEDTVVISDGEGAEVDSFAWEGAPGNGSYSLCDGEFVRAEATAGAINACVVDG</sequence>
<dbReference type="STRING" id="686624.SAMN04488242_1584"/>
<feature type="chain" id="PRO_5011724580" description="LTD domain-containing protein" evidence="1">
    <location>
        <begin position="30"/>
        <end position="888"/>
    </location>
</feature>
<dbReference type="EMBL" id="FNGP01000002">
    <property type="protein sequence ID" value="SDL43506.1"/>
    <property type="molecule type" value="Genomic_DNA"/>
</dbReference>
<dbReference type="Pfam" id="PF03372">
    <property type="entry name" value="Exo_endo_phos"/>
    <property type="match status" value="1"/>
</dbReference>
<dbReference type="NCBIfam" id="NF033681">
    <property type="entry name" value="ExeM_NucH_DNase"/>
    <property type="match status" value="1"/>
</dbReference>
<evidence type="ECO:0000256" key="1">
    <source>
        <dbReference type="SAM" id="SignalP"/>
    </source>
</evidence>
<dbReference type="CDD" id="cd04486">
    <property type="entry name" value="YhcR_OBF_like"/>
    <property type="match status" value="1"/>
</dbReference>
<dbReference type="PANTHER" id="PTHR42834:SF1">
    <property type="entry name" value="ENDONUCLEASE_EXONUCLEASE_PHOSPHATASE FAMILY PROTEIN (AFU_ORTHOLOGUE AFUA_3G09210)"/>
    <property type="match status" value="1"/>
</dbReference>
<reference evidence="3 4" key="1">
    <citation type="submission" date="2016-10" db="EMBL/GenBank/DDBJ databases">
        <authorList>
            <person name="de Groot N.N."/>
        </authorList>
    </citation>
    <scope>NUCLEOTIDE SEQUENCE [LARGE SCALE GENOMIC DNA]</scope>
    <source>
        <strain evidence="3 4">CGMCC 1.9159</strain>
    </source>
</reference>
<dbReference type="PROSITE" id="PS51841">
    <property type="entry name" value="LTD"/>
    <property type="match status" value="2"/>
</dbReference>
<feature type="domain" description="LTD" evidence="2">
    <location>
        <begin position="23"/>
        <end position="138"/>
    </location>
</feature>
<dbReference type="InterPro" id="IPR047971">
    <property type="entry name" value="ExeM-like"/>
</dbReference>
<organism evidence="3 4">
    <name type="scientific">Tessaracoccus oleiagri</name>
    <dbReference type="NCBI Taxonomy" id="686624"/>
    <lineage>
        <taxon>Bacteria</taxon>
        <taxon>Bacillati</taxon>
        <taxon>Actinomycetota</taxon>
        <taxon>Actinomycetes</taxon>
        <taxon>Propionibacteriales</taxon>
        <taxon>Propionibacteriaceae</taxon>
        <taxon>Tessaracoccus</taxon>
    </lineage>
</organism>
<protein>
    <recommendedName>
        <fullName evidence="2">LTD domain-containing protein</fullName>
    </recommendedName>
</protein>